<protein>
    <submittedName>
        <fullName evidence="2">SDR family oxidoreductase</fullName>
    </submittedName>
</protein>
<feature type="domain" description="NAD(P)-binding" evidence="1">
    <location>
        <begin position="7"/>
        <end position="191"/>
    </location>
</feature>
<dbReference type="Proteomes" id="UP001162881">
    <property type="component" value="Unassembled WGS sequence"/>
</dbReference>
<gene>
    <name evidence="2" type="ORF">MTR62_08005</name>
</gene>
<keyword evidence="3" id="KW-1185">Reference proteome</keyword>
<sequence>MKVFIIGAAGKVGSRLVPLLAQAGHAPLAMHRKPEQAEALAEAGGVPVAGDIVALDEEALATRMAGADAVVFTAGAGGAGIALTNAIDGEGLVKAIAAAKRAGVARFVLVSAFPEAGRNAPPREGFENYMRVKKETDWKLTRSGLDWVILRPGTLTLGEGTGTVRLGLALPYGSVSRQDVAATLLGILERPGLSQVILELTEGDTSINAALDAMVS</sequence>
<organism evidence="2 3">
    <name type="scientific">Novosphingobium organovorum</name>
    <dbReference type="NCBI Taxonomy" id="2930092"/>
    <lineage>
        <taxon>Bacteria</taxon>
        <taxon>Pseudomonadati</taxon>
        <taxon>Pseudomonadota</taxon>
        <taxon>Alphaproteobacteria</taxon>
        <taxon>Sphingomonadales</taxon>
        <taxon>Sphingomonadaceae</taxon>
        <taxon>Novosphingobium</taxon>
    </lineage>
</organism>
<reference evidence="2" key="1">
    <citation type="submission" date="2022-03" db="EMBL/GenBank/DDBJ databases">
        <title>Identification of a novel bacterium isolated from mangrove sediments.</title>
        <authorList>
            <person name="Pan X."/>
        </authorList>
    </citation>
    <scope>NUCLEOTIDE SEQUENCE</scope>
    <source>
        <strain evidence="2">B1949</strain>
    </source>
</reference>
<proteinExistence type="predicted"/>
<dbReference type="SUPFAM" id="SSF51735">
    <property type="entry name" value="NAD(P)-binding Rossmann-fold domains"/>
    <property type="match status" value="1"/>
</dbReference>
<dbReference type="Gene3D" id="3.40.50.720">
    <property type="entry name" value="NAD(P)-binding Rossmann-like Domain"/>
    <property type="match status" value="1"/>
</dbReference>
<dbReference type="RefSeq" id="WP_244018765.1">
    <property type="nucleotide sequence ID" value="NZ_JALHLF010000022.1"/>
</dbReference>
<dbReference type="InterPro" id="IPR036291">
    <property type="entry name" value="NAD(P)-bd_dom_sf"/>
</dbReference>
<evidence type="ECO:0000259" key="1">
    <source>
        <dbReference type="Pfam" id="PF13460"/>
    </source>
</evidence>
<dbReference type="PANTHER" id="PTHR15020">
    <property type="entry name" value="FLAVIN REDUCTASE-RELATED"/>
    <property type="match status" value="1"/>
</dbReference>
<dbReference type="EMBL" id="JALHLF010000022">
    <property type="protein sequence ID" value="MCJ2182634.1"/>
    <property type="molecule type" value="Genomic_DNA"/>
</dbReference>
<accession>A0ABT0BCF2</accession>
<comment type="caution">
    <text evidence="2">The sequence shown here is derived from an EMBL/GenBank/DDBJ whole genome shotgun (WGS) entry which is preliminary data.</text>
</comment>
<name>A0ABT0BCF2_9SPHN</name>
<dbReference type="InterPro" id="IPR016040">
    <property type="entry name" value="NAD(P)-bd_dom"/>
</dbReference>
<evidence type="ECO:0000313" key="3">
    <source>
        <dbReference type="Proteomes" id="UP001162881"/>
    </source>
</evidence>
<evidence type="ECO:0000313" key="2">
    <source>
        <dbReference type="EMBL" id="MCJ2182634.1"/>
    </source>
</evidence>
<dbReference type="PANTHER" id="PTHR15020:SF50">
    <property type="entry name" value="UPF0659 PROTEIN YMR090W"/>
    <property type="match status" value="1"/>
</dbReference>
<dbReference type="Pfam" id="PF13460">
    <property type="entry name" value="NAD_binding_10"/>
    <property type="match status" value="1"/>
</dbReference>
<dbReference type="CDD" id="cd05243">
    <property type="entry name" value="SDR_a5"/>
    <property type="match status" value="1"/>
</dbReference>